<evidence type="ECO:0000313" key="2">
    <source>
        <dbReference type="Proteomes" id="UP001590950"/>
    </source>
</evidence>
<reference evidence="1 2" key="1">
    <citation type="submission" date="2024-09" db="EMBL/GenBank/DDBJ databases">
        <title>Rethinking Asexuality: The Enigmatic Case of Functional Sexual Genes in Lepraria (Stereocaulaceae).</title>
        <authorList>
            <person name="Doellman M."/>
            <person name="Sun Y."/>
            <person name="Barcenas-Pena A."/>
            <person name="Lumbsch H.T."/>
            <person name="Grewe F."/>
        </authorList>
    </citation>
    <scope>NUCLEOTIDE SEQUENCE [LARGE SCALE GENOMIC DNA]</scope>
    <source>
        <strain evidence="1 2">Mercado 3170</strain>
    </source>
</reference>
<accession>A0ABR4ADW1</accession>
<gene>
    <name evidence="1" type="ORF">N7G274_003967</name>
</gene>
<sequence>MDTRPKLVELEPTLVWGDYRETAVFAQMSRGDLRLICKFCRSTRDPQSLSNRVVSCFHEVTVNDASHTFPDRKMMREAMGCAVSKIWDHCTEDTCVVRPDAVVEVYESEGQEIRWRICLEGEYEEYTKSLLPLKSLVEHGGMPQQYETVHFSNLVFVEFLGGRGLSAIVRKSPGAKALYVFKGVFFRRFPRRHSHLPKPKDCLLQRDTDNQCNS</sequence>
<comment type="caution">
    <text evidence="1">The sequence shown here is derived from an EMBL/GenBank/DDBJ whole genome shotgun (WGS) entry which is preliminary data.</text>
</comment>
<organism evidence="1 2">
    <name type="scientific">Stereocaulon virgatum</name>
    <dbReference type="NCBI Taxonomy" id="373712"/>
    <lineage>
        <taxon>Eukaryota</taxon>
        <taxon>Fungi</taxon>
        <taxon>Dikarya</taxon>
        <taxon>Ascomycota</taxon>
        <taxon>Pezizomycotina</taxon>
        <taxon>Lecanoromycetes</taxon>
        <taxon>OSLEUM clade</taxon>
        <taxon>Lecanoromycetidae</taxon>
        <taxon>Lecanorales</taxon>
        <taxon>Lecanorineae</taxon>
        <taxon>Stereocaulaceae</taxon>
        <taxon>Stereocaulon</taxon>
    </lineage>
</organism>
<name>A0ABR4ADW1_9LECA</name>
<protein>
    <submittedName>
        <fullName evidence="1">Uncharacterized protein</fullName>
    </submittedName>
</protein>
<dbReference type="EMBL" id="JBEFKJ010000011">
    <property type="protein sequence ID" value="KAL2043660.1"/>
    <property type="molecule type" value="Genomic_DNA"/>
</dbReference>
<evidence type="ECO:0000313" key="1">
    <source>
        <dbReference type="EMBL" id="KAL2043660.1"/>
    </source>
</evidence>
<keyword evidence="2" id="KW-1185">Reference proteome</keyword>
<dbReference type="Proteomes" id="UP001590950">
    <property type="component" value="Unassembled WGS sequence"/>
</dbReference>
<proteinExistence type="predicted"/>